<dbReference type="EMBL" id="CP002826">
    <property type="protein sequence ID" value="AEI06396.1"/>
    <property type="molecule type" value="Genomic_DNA"/>
</dbReference>
<dbReference type="Proteomes" id="UP000007730">
    <property type="component" value="Chromosome"/>
</dbReference>
<evidence type="ECO:0000313" key="4">
    <source>
        <dbReference type="EMBL" id="AEI06396.1"/>
    </source>
</evidence>
<dbReference type="KEGG" id="ocg:OCA5_c16820"/>
<proteinExistence type="inferred from homology"/>
<protein>
    <recommendedName>
        <fullName evidence="1">2-hydroxychromene-2-carboxylate isomerase</fullName>
        <ecNumber evidence="1">5.99.1.4</ecNumber>
    </recommendedName>
</protein>
<dbReference type="InterPro" id="IPR044087">
    <property type="entry name" value="NahD-like"/>
</dbReference>
<dbReference type="GO" id="GO:0004602">
    <property type="term" value="F:glutathione peroxidase activity"/>
    <property type="evidence" value="ECO:0007669"/>
    <property type="project" value="TreeGrafter"/>
</dbReference>
<feature type="active site" description="Nucleophile" evidence="2">
    <location>
        <position position="12"/>
    </location>
</feature>
<dbReference type="CDD" id="cd03022">
    <property type="entry name" value="DsbA_HCCA_Iso"/>
    <property type="match status" value="1"/>
</dbReference>
<dbReference type="PATRIC" id="fig|504832.7.peg.1795"/>
<dbReference type="STRING" id="504832.OCA5_c16820"/>
<dbReference type="KEGG" id="oca:OCAR_6361"/>
<dbReference type="SUPFAM" id="SSF52833">
    <property type="entry name" value="Thioredoxin-like"/>
    <property type="match status" value="1"/>
</dbReference>
<dbReference type="GO" id="GO:0006749">
    <property type="term" value="P:glutathione metabolic process"/>
    <property type="evidence" value="ECO:0007669"/>
    <property type="project" value="TreeGrafter"/>
</dbReference>
<keyword evidence="5" id="KW-1185">Reference proteome</keyword>
<evidence type="ECO:0000259" key="3">
    <source>
        <dbReference type="Pfam" id="PF01323"/>
    </source>
</evidence>
<dbReference type="eggNOG" id="COG3917">
    <property type="taxonomic scope" value="Bacteria"/>
</dbReference>
<dbReference type="RefSeq" id="WP_012563500.1">
    <property type="nucleotide sequence ID" value="NC_011386.1"/>
</dbReference>
<dbReference type="GO" id="GO:0018845">
    <property type="term" value="F:2-hydroxychromene-2-carboxylate isomerase activity"/>
    <property type="evidence" value="ECO:0007669"/>
    <property type="project" value="UniProtKB-UniRule"/>
</dbReference>
<dbReference type="InterPro" id="IPR014440">
    <property type="entry name" value="HCCAis_GSTk"/>
</dbReference>
<dbReference type="Gene3D" id="3.40.30.10">
    <property type="entry name" value="Glutaredoxin"/>
    <property type="match status" value="1"/>
</dbReference>
<feature type="domain" description="DSBA-like thioredoxin" evidence="3">
    <location>
        <begin position="3"/>
        <end position="195"/>
    </location>
</feature>
<gene>
    <name evidence="4" type="ordered locus">OCA5_c16820</name>
</gene>
<dbReference type="PIRSF" id="PIRSF006386">
    <property type="entry name" value="HCCAis_GSTk"/>
    <property type="match status" value="1"/>
</dbReference>
<dbReference type="GO" id="GO:1901170">
    <property type="term" value="P:naphthalene catabolic process"/>
    <property type="evidence" value="ECO:0007669"/>
    <property type="project" value="InterPro"/>
</dbReference>
<dbReference type="EC" id="5.99.1.4" evidence="1"/>
<evidence type="ECO:0000256" key="1">
    <source>
        <dbReference type="PIRNR" id="PIRNR006386"/>
    </source>
</evidence>
<dbReference type="PANTHER" id="PTHR42943:SF13">
    <property type="entry name" value="GLUTATHIONE S-TRANSFERASE KAPPA-RELATED"/>
    <property type="match status" value="1"/>
</dbReference>
<dbReference type="InterPro" id="IPR001853">
    <property type="entry name" value="DSBA-like_thioredoxin_dom"/>
</dbReference>
<dbReference type="OrthoDB" id="5244108at2"/>
<sequence length="204" mass="22925">MTQIDYYFWMNSDWAYLGADRLDGIARKHGIRIRYMPVDLPDVYARTGGQLLGKRSPERQAYRVTELKRWCKALGIHVNPTPKYMCPNADAASRIVIAADRKGLAVTPLYKAILHAEWCEDRDISDIAELRAIVSALGHDADDLLAAAQAPEIETLYRRYTDDAVKAGVFGSPSYVFNGELFWGQDRLAMLDAAITESQQIASR</sequence>
<evidence type="ECO:0000256" key="2">
    <source>
        <dbReference type="PIRSR" id="PIRSR006386-1"/>
    </source>
</evidence>
<dbReference type="GO" id="GO:0004364">
    <property type="term" value="F:glutathione transferase activity"/>
    <property type="evidence" value="ECO:0007669"/>
    <property type="project" value="TreeGrafter"/>
</dbReference>
<dbReference type="AlphaFoldDB" id="B6JGM7"/>
<organism evidence="4 5">
    <name type="scientific">Afipia carboxidovorans (strain ATCC 49405 / DSM 1227 / KCTC 32145 / OM5)</name>
    <name type="common">Oligotropha carboxidovorans</name>
    <dbReference type="NCBI Taxonomy" id="504832"/>
    <lineage>
        <taxon>Bacteria</taxon>
        <taxon>Pseudomonadati</taxon>
        <taxon>Pseudomonadota</taxon>
        <taxon>Alphaproteobacteria</taxon>
        <taxon>Hyphomicrobiales</taxon>
        <taxon>Nitrobacteraceae</taxon>
        <taxon>Afipia</taxon>
    </lineage>
</organism>
<name>B6JGM7_AFIC5</name>
<comment type="catalytic activity">
    <reaction evidence="1">
        <text>2-hydroxychromene-2-carboxylate = (3E)-4-(2-hydroxyphenyl)-2-oxobut-3-enoate</text>
        <dbReference type="Rhea" id="RHEA:27401"/>
        <dbReference type="ChEBI" id="CHEBI:59350"/>
        <dbReference type="ChEBI" id="CHEBI:59353"/>
        <dbReference type="EC" id="5.99.1.4"/>
    </reaction>
</comment>
<accession>B6JGM7</accession>
<dbReference type="PANTHER" id="PTHR42943">
    <property type="entry name" value="GLUTATHIONE S-TRANSFERASE KAPPA"/>
    <property type="match status" value="1"/>
</dbReference>
<evidence type="ECO:0000313" key="5">
    <source>
        <dbReference type="Proteomes" id="UP000007730"/>
    </source>
</evidence>
<reference evidence="4 5" key="1">
    <citation type="journal article" date="2011" name="J. Bacteriol.">
        <title>Complete genome sequences of the chemolithoautotrophic Oligotropha carboxidovorans strains OM4 and OM5.</title>
        <authorList>
            <person name="Volland S."/>
            <person name="Rachinger M."/>
            <person name="Strittmatter A."/>
            <person name="Daniel R."/>
            <person name="Gottschalk G."/>
            <person name="Meyer O."/>
        </authorList>
    </citation>
    <scope>NUCLEOTIDE SEQUENCE [LARGE SCALE GENOMIC DNA]</scope>
    <source>
        <strain evidence="5">ATCC 49405 / DSM 1227 / KCTC 32145 / OM5</strain>
    </source>
</reference>
<dbReference type="InterPro" id="IPR036249">
    <property type="entry name" value="Thioredoxin-like_sf"/>
</dbReference>
<comment type="similarity">
    <text evidence="1">Belongs to the GST superfamily. NadH family.</text>
</comment>
<dbReference type="HOGENOM" id="CLU_069253_1_3_5"/>
<dbReference type="InterPro" id="IPR051924">
    <property type="entry name" value="GST_Kappa/NadH"/>
</dbReference>
<dbReference type="Pfam" id="PF01323">
    <property type="entry name" value="DSBA"/>
    <property type="match status" value="1"/>
</dbReference>
<keyword evidence="1" id="KW-0413">Isomerase</keyword>